<feature type="transmembrane region" description="Helical" evidence="11">
    <location>
        <begin position="21"/>
        <end position="45"/>
    </location>
</feature>
<sequence>MKLRTINYCFKQGVVNIFKNRLMSMASIGTIAACLFIVGIFYIVAANVENTLVEVQSNLGITVFFKEDIEESQKKAIQTLITNREEVKSIDYISPQDAWESVKEMYKGQEEYLSAWNDNNHPLMNSDNYLVKVKSIDQQDSLVKYIQTLEGVRIVKQEQDVTKILKGFNSFINYISIVLIIILIVISVFLIANTVRLGIALRKNEINIMKYIGAKDYLIKFPFIIEGMVIGAVGAMIPLAAIYFAYDYVMDLVVEKFGIVSQFIYFVGIGDIFKMLIPLSLIIGMGIGVVGSRLTIRKHLRV</sequence>
<keyword evidence="5 10" id="KW-0132">Cell division</keyword>
<dbReference type="Gene3D" id="3.30.70.3040">
    <property type="match status" value="1"/>
</dbReference>
<dbReference type="NCBIfam" id="NF038347">
    <property type="entry name" value="FtsX_Gpos"/>
    <property type="match status" value="1"/>
</dbReference>
<feature type="domain" description="ABC3 transporter permease C-terminal" evidence="12">
    <location>
        <begin position="177"/>
        <end position="293"/>
    </location>
</feature>
<dbReference type="PROSITE" id="PS51257">
    <property type="entry name" value="PROKAR_LIPOPROTEIN"/>
    <property type="match status" value="1"/>
</dbReference>
<evidence type="ECO:0000259" key="12">
    <source>
        <dbReference type="Pfam" id="PF02687"/>
    </source>
</evidence>
<dbReference type="Proteomes" id="UP000683246">
    <property type="component" value="Chromosome"/>
</dbReference>
<keyword evidence="6 11" id="KW-0812">Transmembrane</keyword>
<keyword evidence="15" id="KW-1185">Reference proteome</keyword>
<dbReference type="Pfam" id="PF18075">
    <property type="entry name" value="FtsX_ECD"/>
    <property type="match status" value="1"/>
</dbReference>
<dbReference type="RefSeq" id="WP_212695665.1">
    <property type="nucleotide sequence ID" value="NZ_CP058649.1"/>
</dbReference>
<evidence type="ECO:0000256" key="7">
    <source>
        <dbReference type="ARBA" id="ARBA00022989"/>
    </source>
</evidence>
<organism evidence="14 15">
    <name type="scientific">Vallitalea pronyensis</name>
    <dbReference type="NCBI Taxonomy" id="1348613"/>
    <lineage>
        <taxon>Bacteria</taxon>
        <taxon>Bacillati</taxon>
        <taxon>Bacillota</taxon>
        <taxon>Clostridia</taxon>
        <taxon>Lachnospirales</taxon>
        <taxon>Vallitaleaceae</taxon>
        <taxon>Vallitalea</taxon>
    </lineage>
</organism>
<dbReference type="PIRSF" id="PIRSF003097">
    <property type="entry name" value="FtsX"/>
    <property type="match status" value="1"/>
</dbReference>
<evidence type="ECO:0000256" key="9">
    <source>
        <dbReference type="ARBA" id="ARBA00023306"/>
    </source>
</evidence>
<dbReference type="PANTHER" id="PTHR47755:SF1">
    <property type="entry name" value="CELL DIVISION PROTEIN FTSX"/>
    <property type="match status" value="1"/>
</dbReference>
<proteinExistence type="inferred from homology"/>
<gene>
    <name evidence="14" type="ORF">HZI73_22920</name>
</gene>
<evidence type="ECO:0000256" key="4">
    <source>
        <dbReference type="ARBA" id="ARBA00022475"/>
    </source>
</evidence>
<dbReference type="InterPro" id="IPR040690">
    <property type="entry name" value="FtsX_ECD"/>
</dbReference>
<feature type="domain" description="FtsX extracellular" evidence="13">
    <location>
        <begin position="61"/>
        <end position="154"/>
    </location>
</feature>
<dbReference type="InterPro" id="IPR004513">
    <property type="entry name" value="FtsX"/>
</dbReference>
<evidence type="ECO:0000256" key="5">
    <source>
        <dbReference type="ARBA" id="ARBA00022618"/>
    </source>
</evidence>
<dbReference type="InterPro" id="IPR058204">
    <property type="entry name" value="FtsX_firmicutes-type"/>
</dbReference>
<reference evidence="14" key="1">
    <citation type="submission" date="2020-07" db="EMBL/GenBank/DDBJ databases">
        <title>Vallitalea pronyensis genome.</title>
        <authorList>
            <person name="Postec A."/>
        </authorList>
    </citation>
    <scope>NUCLEOTIDE SEQUENCE</scope>
    <source>
        <strain evidence="14">FatNI3</strain>
    </source>
</reference>
<feature type="transmembrane region" description="Helical" evidence="11">
    <location>
        <begin position="263"/>
        <end position="291"/>
    </location>
</feature>
<comment type="subcellular location">
    <subcellularLocation>
        <location evidence="1">Cell membrane</location>
        <topology evidence="1">Multi-pass membrane protein</topology>
    </subcellularLocation>
</comment>
<evidence type="ECO:0000256" key="8">
    <source>
        <dbReference type="ARBA" id="ARBA00023136"/>
    </source>
</evidence>
<evidence type="ECO:0000313" key="14">
    <source>
        <dbReference type="EMBL" id="QUI24966.1"/>
    </source>
</evidence>
<evidence type="ECO:0000256" key="3">
    <source>
        <dbReference type="ARBA" id="ARBA00021907"/>
    </source>
</evidence>
<dbReference type="GO" id="GO:0005886">
    <property type="term" value="C:plasma membrane"/>
    <property type="evidence" value="ECO:0007669"/>
    <property type="project" value="UniProtKB-SubCell"/>
</dbReference>
<name>A0A8J8MP23_9FIRM</name>
<evidence type="ECO:0000256" key="10">
    <source>
        <dbReference type="PIRNR" id="PIRNR003097"/>
    </source>
</evidence>
<keyword evidence="9 10" id="KW-0131">Cell cycle</keyword>
<evidence type="ECO:0000313" key="15">
    <source>
        <dbReference type="Proteomes" id="UP000683246"/>
    </source>
</evidence>
<keyword evidence="7 11" id="KW-1133">Transmembrane helix</keyword>
<dbReference type="KEGG" id="vpy:HZI73_22920"/>
<comment type="similarity">
    <text evidence="2 10">Belongs to the ABC-4 integral membrane protein family. FtsX subfamily.</text>
</comment>
<evidence type="ECO:0000256" key="6">
    <source>
        <dbReference type="ARBA" id="ARBA00022692"/>
    </source>
</evidence>
<evidence type="ECO:0000256" key="1">
    <source>
        <dbReference type="ARBA" id="ARBA00004651"/>
    </source>
</evidence>
<keyword evidence="4 10" id="KW-1003">Cell membrane</keyword>
<dbReference type="PANTHER" id="PTHR47755">
    <property type="entry name" value="CELL DIVISION PROTEIN FTSX"/>
    <property type="match status" value="1"/>
</dbReference>
<dbReference type="AlphaFoldDB" id="A0A8J8MP23"/>
<feature type="transmembrane region" description="Helical" evidence="11">
    <location>
        <begin position="217"/>
        <end position="243"/>
    </location>
</feature>
<dbReference type="InterPro" id="IPR003838">
    <property type="entry name" value="ABC3_permease_C"/>
</dbReference>
<feature type="transmembrane region" description="Helical" evidence="11">
    <location>
        <begin position="171"/>
        <end position="196"/>
    </location>
</feature>
<comment type="function">
    <text evidence="10">Part of the ABC transporter FtsEX involved in asymmetric cellular division facilitating the initiation of sporulation.</text>
</comment>
<evidence type="ECO:0000259" key="13">
    <source>
        <dbReference type="Pfam" id="PF18075"/>
    </source>
</evidence>
<keyword evidence="8 10" id="KW-0472">Membrane</keyword>
<dbReference type="Pfam" id="PF02687">
    <property type="entry name" value="FtsX"/>
    <property type="match status" value="1"/>
</dbReference>
<dbReference type="GO" id="GO:0051301">
    <property type="term" value="P:cell division"/>
    <property type="evidence" value="ECO:0007669"/>
    <property type="project" value="UniProtKB-KW"/>
</dbReference>
<evidence type="ECO:0000256" key="2">
    <source>
        <dbReference type="ARBA" id="ARBA00007379"/>
    </source>
</evidence>
<accession>A0A8J8MP23</accession>
<evidence type="ECO:0000256" key="11">
    <source>
        <dbReference type="SAM" id="Phobius"/>
    </source>
</evidence>
<protein>
    <recommendedName>
        <fullName evidence="3 10">Cell division protein FtsX</fullName>
    </recommendedName>
</protein>
<dbReference type="EMBL" id="CP058649">
    <property type="protein sequence ID" value="QUI24966.1"/>
    <property type="molecule type" value="Genomic_DNA"/>
</dbReference>